<protein>
    <submittedName>
        <fullName evidence="3">Sialate O-acetylesterase</fullName>
    </submittedName>
</protein>
<dbReference type="InterPro" id="IPR013783">
    <property type="entry name" value="Ig-like_fold"/>
</dbReference>
<gene>
    <name evidence="3" type="ORF">FEM03_17430</name>
</gene>
<dbReference type="PANTHER" id="PTHR22901:SF0">
    <property type="entry name" value="SIALATE O-ACETYLESTERASE"/>
    <property type="match status" value="1"/>
</dbReference>
<dbReference type="OrthoDB" id="183320at2"/>
<dbReference type="GO" id="GO:0005975">
    <property type="term" value="P:carbohydrate metabolic process"/>
    <property type="evidence" value="ECO:0007669"/>
    <property type="project" value="TreeGrafter"/>
</dbReference>
<comment type="caution">
    <text evidence="3">The sequence shown here is derived from an EMBL/GenBank/DDBJ whole genome shotgun (WGS) entry which is preliminary data.</text>
</comment>
<evidence type="ECO:0000256" key="1">
    <source>
        <dbReference type="ARBA" id="ARBA00022801"/>
    </source>
</evidence>
<dbReference type="Pfam" id="PF03629">
    <property type="entry name" value="SASA"/>
    <property type="match status" value="1"/>
</dbReference>
<proteinExistence type="predicted"/>
<dbReference type="InterPro" id="IPR039329">
    <property type="entry name" value="SIAE"/>
</dbReference>
<keyword evidence="1" id="KW-0378">Hydrolase</keyword>
<dbReference type="SUPFAM" id="SSF52266">
    <property type="entry name" value="SGNH hydrolase"/>
    <property type="match status" value="1"/>
</dbReference>
<dbReference type="InterPro" id="IPR005181">
    <property type="entry name" value="SASA"/>
</dbReference>
<dbReference type="PANTHER" id="PTHR22901">
    <property type="entry name" value="SIALATE O-ACETYLESTERASE"/>
    <property type="match status" value="1"/>
</dbReference>
<keyword evidence="4" id="KW-1185">Reference proteome</keyword>
<organism evidence="3 4">
    <name type="scientific">Phragmitibacter flavus</name>
    <dbReference type="NCBI Taxonomy" id="2576071"/>
    <lineage>
        <taxon>Bacteria</taxon>
        <taxon>Pseudomonadati</taxon>
        <taxon>Verrucomicrobiota</taxon>
        <taxon>Verrucomicrobiia</taxon>
        <taxon>Verrucomicrobiales</taxon>
        <taxon>Verrucomicrobiaceae</taxon>
        <taxon>Phragmitibacter</taxon>
    </lineage>
</organism>
<sequence length="732" mass="79603">MISSLFHRLCFFVAFAWGAVSWSLGMAHAEVKLPAIFGDHMVLQRDMKLPVWGWAEAGEKVSVQLGDGKVVDAVTDAKGEWRVELHPVAAGGPFEMTVKGANVVKVSDILVGEVWVCSGQSNMEWAVQSSLDPQKEIAAANFPAIRHIKVPLIAASTPQTDFKGTWQVCNPHTVGGFTAAGYFMARELHKELGVAIGLINASWGGTRIEPWVPATGFEGIERLKDIQQLIQIKQPTHPQYQQLMEKHLADLEVWSKSAREALGSGKAVLPSPAFPTALLPFTTHGEPTTLYNAMVHPFVGFAMRGAIWYQGESNHGEGSLYTEKMKALVGGWRKVWNQGEFPFYYVQIAPFLYGQEDPLVLPTFWEAQYAALEIPNTGIVSTMDIADLNDIHPKNKQDVGKRLALLALKGTYGREEVVASGPVFKALKEEPGKLRVTFDQVAGGLKSRNGQPLDWFEIVGEDTGYVKADAVIEGSDVVLSAAGVKQPTAVRFGFNKAAQPNLVNSVGLPAYPFKAGEIRIKDMLKEKVAEAAEYEVLYDMDLSKLSGAPIYDVDNSDKIKGTVERVAWFVDLRDSSGALKYCYVSADALTNELKKLGIPTAASGASFQQVIKNARVLSNVPGLPNGEVGDLLNVEFWPGNYGPANGVGVPNASDALYDSGDLIAGAEAGYGSMQIHHHGSNTTLFAINNWNAAQSADIGIGNSTGQSRDWTFTQNAGTYQHKRLRVLVKMKK</sequence>
<dbReference type="GO" id="GO:0001681">
    <property type="term" value="F:sialate O-acetylesterase activity"/>
    <property type="evidence" value="ECO:0007669"/>
    <property type="project" value="InterPro"/>
</dbReference>
<dbReference type="EMBL" id="VAUV01000013">
    <property type="protein sequence ID" value="TLD69426.1"/>
    <property type="molecule type" value="Genomic_DNA"/>
</dbReference>
<dbReference type="Gene3D" id="3.40.50.1110">
    <property type="entry name" value="SGNH hydrolase"/>
    <property type="match status" value="1"/>
</dbReference>
<dbReference type="InterPro" id="IPR036514">
    <property type="entry name" value="SGNH_hydro_sf"/>
</dbReference>
<accession>A0A5R8KAV3</accession>
<evidence type="ECO:0000313" key="4">
    <source>
        <dbReference type="Proteomes" id="UP000306196"/>
    </source>
</evidence>
<evidence type="ECO:0000259" key="2">
    <source>
        <dbReference type="Pfam" id="PF03629"/>
    </source>
</evidence>
<dbReference type="Gene3D" id="2.60.40.10">
    <property type="entry name" value="Immunoglobulins"/>
    <property type="match status" value="1"/>
</dbReference>
<reference evidence="3 4" key="1">
    <citation type="submission" date="2019-05" db="EMBL/GenBank/DDBJ databases">
        <title>Verrucobacter flavum gen. nov., sp. nov. a new member of the family Verrucomicrobiaceae.</title>
        <authorList>
            <person name="Szuroczki S."/>
            <person name="Abbaszade G."/>
            <person name="Szabo A."/>
            <person name="Felfoldi T."/>
            <person name="Schumann P."/>
            <person name="Boka K."/>
            <person name="Keki Z."/>
            <person name="Toumi M."/>
            <person name="Toth E."/>
        </authorList>
    </citation>
    <scope>NUCLEOTIDE SEQUENCE [LARGE SCALE GENOMIC DNA]</scope>
    <source>
        <strain evidence="3 4">MG-N-17</strain>
    </source>
</reference>
<evidence type="ECO:0000313" key="3">
    <source>
        <dbReference type="EMBL" id="TLD69426.1"/>
    </source>
</evidence>
<dbReference type="AlphaFoldDB" id="A0A5R8KAV3"/>
<dbReference type="Proteomes" id="UP000306196">
    <property type="component" value="Unassembled WGS sequence"/>
</dbReference>
<name>A0A5R8KAV3_9BACT</name>
<feature type="domain" description="Sialate O-acetylesterase" evidence="2">
    <location>
        <begin position="288"/>
        <end position="405"/>
    </location>
</feature>